<comment type="caution">
    <text evidence="4">The sequence shown here is derived from an EMBL/GenBank/DDBJ whole genome shotgun (WGS) entry which is preliminary data.</text>
</comment>
<dbReference type="EMBL" id="BAABME010003749">
    <property type="protein sequence ID" value="GAA0160004.1"/>
    <property type="molecule type" value="Genomic_DNA"/>
</dbReference>
<keyword evidence="2" id="KW-0131">Cell cycle</keyword>
<evidence type="ECO:0000256" key="3">
    <source>
        <dbReference type="SAM" id="MobiDB-lite"/>
    </source>
</evidence>
<reference evidence="4 5" key="1">
    <citation type="submission" date="2024-01" db="EMBL/GenBank/DDBJ databases">
        <title>The complete chloroplast genome sequence of Lithospermum erythrorhizon: insights into the phylogenetic relationship among Boraginaceae species and the maternal lineages of purple gromwells.</title>
        <authorList>
            <person name="Okada T."/>
            <person name="Watanabe K."/>
        </authorList>
    </citation>
    <scope>NUCLEOTIDE SEQUENCE [LARGE SCALE GENOMIC DNA]</scope>
</reference>
<evidence type="ECO:0000256" key="1">
    <source>
        <dbReference type="ARBA" id="ARBA00023013"/>
    </source>
</evidence>
<dbReference type="GO" id="GO:0004860">
    <property type="term" value="F:protein kinase inhibitor activity"/>
    <property type="evidence" value="ECO:0007669"/>
    <property type="project" value="UniProtKB-KW"/>
</dbReference>
<proteinExistence type="predicted"/>
<feature type="compositionally biased region" description="Basic residues" evidence="3">
    <location>
        <begin position="42"/>
        <end position="57"/>
    </location>
</feature>
<dbReference type="InterPro" id="IPR040389">
    <property type="entry name" value="SMR"/>
</dbReference>
<keyword evidence="1" id="KW-0649">Protein kinase inhibitor</keyword>
<evidence type="ECO:0000256" key="2">
    <source>
        <dbReference type="ARBA" id="ARBA00023306"/>
    </source>
</evidence>
<gene>
    <name evidence="4" type="ORF">LIER_16659</name>
</gene>
<evidence type="ECO:0000313" key="4">
    <source>
        <dbReference type="EMBL" id="GAA0160004.1"/>
    </source>
</evidence>
<name>A0AAV3Q7I0_LITER</name>
<sequence length="83" mass="9540">MPMEEGYYDNDFIMNIDEEEGCVTPRRSECKIPVRSTPPPPPRKKPCICSGGKRRQPPKNGYFHPPDLELLFAMPPRHQATWG</sequence>
<protein>
    <submittedName>
        <fullName evidence="4">Uncharacterized protein</fullName>
    </submittedName>
</protein>
<dbReference type="Proteomes" id="UP001454036">
    <property type="component" value="Unassembled WGS sequence"/>
</dbReference>
<feature type="region of interest" description="Disordered" evidence="3">
    <location>
        <begin position="31"/>
        <end position="64"/>
    </location>
</feature>
<dbReference type="GO" id="GO:0005634">
    <property type="term" value="C:nucleus"/>
    <property type="evidence" value="ECO:0007669"/>
    <property type="project" value="TreeGrafter"/>
</dbReference>
<organism evidence="4 5">
    <name type="scientific">Lithospermum erythrorhizon</name>
    <name type="common">Purple gromwell</name>
    <name type="synonym">Lithospermum officinale var. erythrorhizon</name>
    <dbReference type="NCBI Taxonomy" id="34254"/>
    <lineage>
        <taxon>Eukaryota</taxon>
        <taxon>Viridiplantae</taxon>
        <taxon>Streptophyta</taxon>
        <taxon>Embryophyta</taxon>
        <taxon>Tracheophyta</taxon>
        <taxon>Spermatophyta</taxon>
        <taxon>Magnoliopsida</taxon>
        <taxon>eudicotyledons</taxon>
        <taxon>Gunneridae</taxon>
        <taxon>Pentapetalae</taxon>
        <taxon>asterids</taxon>
        <taxon>lamiids</taxon>
        <taxon>Boraginales</taxon>
        <taxon>Boraginaceae</taxon>
        <taxon>Boraginoideae</taxon>
        <taxon>Lithospermeae</taxon>
        <taxon>Lithospermum</taxon>
    </lineage>
</organism>
<evidence type="ECO:0000313" key="5">
    <source>
        <dbReference type="Proteomes" id="UP001454036"/>
    </source>
</evidence>
<dbReference type="GO" id="GO:0032875">
    <property type="term" value="P:regulation of DNA endoreduplication"/>
    <property type="evidence" value="ECO:0007669"/>
    <property type="project" value="InterPro"/>
</dbReference>
<dbReference type="PANTHER" id="PTHR33142">
    <property type="entry name" value="CYCLIN-DEPENDENT PROTEIN KINASE INHIBITOR SMR13"/>
    <property type="match status" value="1"/>
</dbReference>
<dbReference type="PANTHER" id="PTHR33142:SF15">
    <property type="entry name" value="CYCLIN-DEPENDENT PROTEIN KINASE INHIBITOR SMR4"/>
    <property type="match status" value="1"/>
</dbReference>
<accession>A0AAV3Q7I0</accession>
<keyword evidence="5" id="KW-1185">Reference proteome</keyword>
<dbReference type="AlphaFoldDB" id="A0AAV3Q7I0"/>